<dbReference type="EMBL" id="JAVCAP010000001">
    <property type="protein sequence ID" value="MDP8566406.1"/>
    <property type="molecule type" value="Genomic_DNA"/>
</dbReference>
<keyword evidence="2" id="KW-1185">Reference proteome</keyword>
<sequence>MYELLDDTLTYAASIPELITAQDIIYLAEDIVADNNIQSVYKPAELLLEVV</sequence>
<reference evidence="2" key="1">
    <citation type="journal article" date="2019" name="Int. J. Syst. Evol. Microbiol.">
        <title>The Global Catalogue of Microorganisms (GCM) 10K type strain sequencing project: providing services to taxonomists for standard genome sequencing and annotation.</title>
        <authorList>
            <consortium name="The Broad Institute Genomics Platform"/>
            <consortium name="The Broad Institute Genome Sequencing Center for Infectious Disease"/>
            <person name="Wu L."/>
            <person name="Ma J."/>
        </authorList>
    </citation>
    <scope>NUCLEOTIDE SEQUENCE [LARGE SCALE GENOMIC DNA]</scope>
    <source>
        <strain evidence="2">VKM B-3159</strain>
    </source>
</reference>
<comment type="caution">
    <text evidence="1">The sequence shown here is derived from an EMBL/GenBank/DDBJ whole genome shotgun (WGS) entry which is preliminary data.</text>
</comment>
<name>A0ABT9JP95_9PROT</name>
<protein>
    <submittedName>
        <fullName evidence="1">Uncharacterized protein</fullName>
    </submittedName>
</protein>
<gene>
    <name evidence="1" type="ORF">Q9291_00965</name>
</gene>
<accession>A0ABT9JP95</accession>
<dbReference type="RefSeq" id="WP_306388112.1">
    <property type="nucleotide sequence ID" value="NZ_JAVCAP010000001.1"/>
</dbReference>
<dbReference type="Proteomes" id="UP001225906">
    <property type="component" value="Unassembled WGS sequence"/>
</dbReference>
<evidence type="ECO:0000313" key="2">
    <source>
        <dbReference type="Proteomes" id="UP001225906"/>
    </source>
</evidence>
<organism evidence="1 2">
    <name type="scientific">Methylophilus aquaticus</name>
    <dbReference type="NCBI Taxonomy" id="1971610"/>
    <lineage>
        <taxon>Bacteria</taxon>
        <taxon>Pseudomonadati</taxon>
        <taxon>Pseudomonadota</taxon>
        <taxon>Betaproteobacteria</taxon>
        <taxon>Nitrosomonadales</taxon>
        <taxon>Methylophilaceae</taxon>
        <taxon>Methylophilus</taxon>
    </lineage>
</organism>
<proteinExistence type="predicted"/>
<evidence type="ECO:0000313" key="1">
    <source>
        <dbReference type="EMBL" id="MDP8566406.1"/>
    </source>
</evidence>